<keyword evidence="2" id="KW-0378">Hydrolase</keyword>
<protein>
    <submittedName>
        <fullName evidence="2">Alpha/beta hydrolase</fullName>
    </submittedName>
</protein>
<dbReference type="Pfam" id="PF00756">
    <property type="entry name" value="Esterase"/>
    <property type="match status" value="1"/>
</dbReference>
<keyword evidence="1" id="KW-0732">Signal</keyword>
<dbReference type="InterPro" id="IPR029058">
    <property type="entry name" value="AB_hydrolase_fold"/>
</dbReference>
<dbReference type="EMBL" id="JBHULV010000052">
    <property type="protein sequence ID" value="MFD2733280.1"/>
    <property type="molecule type" value="Genomic_DNA"/>
</dbReference>
<evidence type="ECO:0000256" key="1">
    <source>
        <dbReference type="SAM" id="SignalP"/>
    </source>
</evidence>
<accession>A0ABW5TXL6</accession>
<dbReference type="Gene3D" id="3.40.50.1820">
    <property type="entry name" value="alpha/beta hydrolase"/>
    <property type="match status" value="1"/>
</dbReference>
<keyword evidence="3" id="KW-1185">Reference proteome</keyword>
<dbReference type="RefSeq" id="WP_379046178.1">
    <property type="nucleotide sequence ID" value="NZ_JBHSKW010000058.1"/>
</dbReference>
<dbReference type="SUPFAM" id="SSF53474">
    <property type="entry name" value="alpha/beta-Hydrolases"/>
    <property type="match status" value="1"/>
</dbReference>
<feature type="chain" id="PRO_5047384352" evidence="1">
    <location>
        <begin position="25"/>
        <end position="274"/>
    </location>
</feature>
<evidence type="ECO:0000313" key="3">
    <source>
        <dbReference type="Proteomes" id="UP001597546"/>
    </source>
</evidence>
<organism evidence="2 3">
    <name type="scientific">Pedobacter alpinus</name>
    <dbReference type="NCBI Taxonomy" id="1590643"/>
    <lineage>
        <taxon>Bacteria</taxon>
        <taxon>Pseudomonadati</taxon>
        <taxon>Bacteroidota</taxon>
        <taxon>Sphingobacteriia</taxon>
        <taxon>Sphingobacteriales</taxon>
        <taxon>Sphingobacteriaceae</taxon>
        <taxon>Pedobacter</taxon>
    </lineage>
</organism>
<name>A0ABW5TXL6_9SPHI</name>
<comment type="caution">
    <text evidence="2">The sequence shown here is derived from an EMBL/GenBank/DDBJ whole genome shotgun (WGS) entry which is preliminary data.</text>
</comment>
<proteinExistence type="predicted"/>
<gene>
    <name evidence="2" type="ORF">ACFSSE_16335</name>
</gene>
<dbReference type="PANTHER" id="PTHR48098">
    <property type="entry name" value="ENTEROCHELIN ESTERASE-RELATED"/>
    <property type="match status" value="1"/>
</dbReference>
<dbReference type="InterPro" id="IPR050583">
    <property type="entry name" value="Mycobacterial_A85_antigen"/>
</dbReference>
<dbReference type="Proteomes" id="UP001597546">
    <property type="component" value="Unassembled WGS sequence"/>
</dbReference>
<dbReference type="GO" id="GO:0016787">
    <property type="term" value="F:hydrolase activity"/>
    <property type="evidence" value="ECO:0007669"/>
    <property type="project" value="UniProtKB-KW"/>
</dbReference>
<dbReference type="PANTHER" id="PTHR48098:SF1">
    <property type="entry name" value="DIACYLGLYCEROL ACYLTRANSFERASE_MYCOLYLTRANSFERASE AG85A"/>
    <property type="match status" value="1"/>
</dbReference>
<reference evidence="3" key="1">
    <citation type="journal article" date="2019" name="Int. J. Syst. Evol. Microbiol.">
        <title>The Global Catalogue of Microorganisms (GCM) 10K type strain sequencing project: providing services to taxonomists for standard genome sequencing and annotation.</title>
        <authorList>
            <consortium name="The Broad Institute Genomics Platform"/>
            <consortium name="The Broad Institute Genome Sequencing Center for Infectious Disease"/>
            <person name="Wu L."/>
            <person name="Ma J."/>
        </authorList>
    </citation>
    <scope>NUCLEOTIDE SEQUENCE [LARGE SCALE GENOMIC DNA]</scope>
    <source>
        <strain evidence="3">KCTC 42456</strain>
    </source>
</reference>
<feature type="signal peptide" evidence="1">
    <location>
        <begin position="1"/>
        <end position="24"/>
    </location>
</feature>
<sequence>MKIGQFITKRIFFLFLAISLKSFGATVDTVNTFSASMNKQIKAVVLKPNSYDNKKTFPVVYLLHGYSGNYANWVNTVPKIKDLVDQYQLMIVCPDGNFGSWYFDAPKLENSKYETYVSKELVNWVDKNYKTIANKSNRAITGLSMGGHGALYLAFKHQDIYSIAGSMSGGVDIRPFPLNWDMAKSLGTYAENKENWDKNTVMELTHLLTPKSLCLVIQCGTEDFFYNVNVKLHEKLAFNNIPHTFITNPGAHNWSYWSEAIEYQLLYMHNKFKN</sequence>
<evidence type="ECO:0000313" key="2">
    <source>
        <dbReference type="EMBL" id="MFD2733280.1"/>
    </source>
</evidence>
<dbReference type="InterPro" id="IPR000801">
    <property type="entry name" value="Esterase-like"/>
</dbReference>